<comment type="caution">
    <text evidence="1">The sequence shown here is derived from an EMBL/GenBank/DDBJ whole genome shotgun (WGS) entry which is preliminary data.</text>
</comment>
<reference evidence="1" key="1">
    <citation type="journal article" date="2021" name="Nat. Commun.">
        <title>Genetic determinants of endophytism in the Arabidopsis root mycobiome.</title>
        <authorList>
            <person name="Mesny F."/>
            <person name="Miyauchi S."/>
            <person name="Thiergart T."/>
            <person name="Pickel B."/>
            <person name="Atanasova L."/>
            <person name="Karlsson M."/>
            <person name="Huettel B."/>
            <person name="Barry K.W."/>
            <person name="Haridas S."/>
            <person name="Chen C."/>
            <person name="Bauer D."/>
            <person name="Andreopoulos W."/>
            <person name="Pangilinan J."/>
            <person name="LaButti K."/>
            <person name="Riley R."/>
            <person name="Lipzen A."/>
            <person name="Clum A."/>
            <person name="Drula E."/>
            <person name="Henrissat B."/>
            <person name="Kohler A."/>
            <person name="Grigoriev I.V."/>
            <person name="Martin F.M."/>
            <person name="Hacquard S."/>
        </authorList>
    </citation>
    <scope>NUCLEOTIDE SEQUENCE</scope>
    <source>
        <strain evidence="1">MPI-CAGE-AT-0023</strain>
    </source>
</reference>
<accession>A0A9P9K4T7</accession>
<proteinExistence type="predicted"/>
<dbReference type="GeneID" id="70231329"/>
<evidence type="ECO:0000313" key="2">
    <source>
        <dbReference type="Proteomes" id="UP000720189"/>
    </source>
</evidence>
<dbReference type="EMBL" id="JAGMUX010000011">
    <property type="protein sequence ID" value="KAH7244050.1"/>
    <property type="molecule type" value="Genomic_DNA"/>
</dbReference>
<sequence>MLVSPPDETWPGPNSFGHHQEPHYLHILGLANLIQIGKESLQSSSLGVAIPTLQLVWHLSNWEETVNSGGCSNLCLKKRRPSIVSHLLGMADLDSLNHANWPKRRSLLMQYFHGDNGRMLPCIASRQRPSPTGLIVRSQQLGRRLTNERNTASERKLDSWQATWTPGRPAHVFLHPRWANFGARQGTKLRPNWSRTSIPAGCEHFFLADTEQRTSG</sequence>
<dbReference type="Proteomes" id="UP000720189">
    <property type="component" value="Unassembled WGS sequence"/>
</dbReference>
<organism evidence="1 2">
    <name type="scientific">Fusarium redolens</name>
    <dbReference type="NCBI Taxonomy" id="48865"/>
    <lineage>
        <taxon>Eukaryota</taxon>
        <taxon>Fungi</taxon>
        <taxon>Dikarya</taxon>
        <taxon>Ascomycota</taxon>
        <taxon>Pezizomycotina</taxon>
        <taxon>Sordariomycetes</taxon>
        <taxon>Hypocreomycetidae</taxon>
        <taxon>Hypocreales</taxon>
        <taxon>Nectriaceae</taxon>
        <taxon>Fusarium</taxon>
        <taxon>Fusarium redolens species complex</taxon>
    </lineage>
</organism>
<keyword evidence="2" id="KW-1185">Reference proteome</keyword>
<evidence type="ECO:0000313" key="1">
    <source>
        <dbReference type="EMBL" id="KAH7244050.1"/>
    </source>
</evidence>
<dbReference type="RefSeq" id="XP_046047273.1">
    <property type="nucleotide sequence ID" value="XM_046201375.1"/>
</dbReference>
<dbReference type="AlphaFoldDB" id="A0A9P9K4T7"/>
<protein>
    <submittedName>
        <fullName evidence="1">Uncharacterized protein</fullName>
    </submittedName>
</protein>
<name>A0A9P9K4T7_FUSRE</name>
<gene>
    <name evidence="1" type="ORF">BKA55DRAFT_73783</name>
</gene>